<accession>A0A485KUX6</accession>
<evidence type="ECO:0000313" key="9">
    <source>
        <dbReference type="Proteomes" id="UP000332933"/>
    </source>
</evidence>
<reference evidence="8 9" key="1">
    <citation type="submission" date="2019-03" db="EMBL/GenBank/DDBJ databases">
        <authorList>
            <person name="Gaulin E."/>
            <person name="Dumas B."/>
        </authorList>
    </citation>
    <scope>NUCLEOTIDE SEQUENCE [LARGE SCALE GENOMIC DNA]</scope>
    <source>
        <strain evidence="8">CBS 568.67</strain>
    </source>
</reference>
<dbReference type="Pfam" id="PF04791">
    <property type="entry name" value="LMBR1"/>
    <property type="match status" value="2"/>
</dbReference>
<feature type="transmembrane region" description="Helical" evidence="6">
    <location>
        <begin position="247"/>
        <end position="265"/>
    </location>
</feature>
<feature type="transmembrane region" description="Helical" evidence="6">
    <location>
        <begin position="130"/>
        <end position="149"/>
    </location>
</feature>
<comment type="subcellular location">
    <subcellularLocation>
        <location evidence="1">Membrane</location>
        <topology evidence="1">Multi-pass membrane protein</topology>
    </subcellularLocation>
</comment>
<evidence type="ECO:0000313" key="7">
    <source>
        <dbReference type="EMBL" id="KAF0697385.1"/>
    </source>
</evidence>
<dbReference type="EMBL" id="VJMH01005322">
    <property type="protein sequence ID" value="KAF0697385.1"/>
    <property type="molecule type" value="Genomic_DNA"/>
</dbReference>
<evidence type="ECO:0000256" key="6">
    <source>
        <dbReference type="SAM" id="Phobius"/>
    </source>
</evidence>
<evidence type="ECO:0000313" key="8">
    <source>
        <dbReference type="EMBL" id="VFT88792.1"/>
    </source>
</evidence>
<dbReference type="AlphaFoldDB" id="A0A485KUX6"/>
<dbReference type="PRINTS" id="PR01692">
    <property type="entry name" value="LIPOCALINIMR"/>
</dbReference>
<name>A0A485KUX6_9STRA</name>
<feature type="transmembrane region" description="Helical" evidence="6">
    <location>
        <begin position="505"/>
        <end position="528"/>
    </location>
</feature>
<evidence type="ECO:0000256" key="1">
    <source>
        <dbReference type="ARBA" id="ARBA00004141"/>
    </source>
</evidence>
<dbReference type="InterPro" id="IPR006876">
    <property type="entry name" value="LMBR1-like_membr_prot"/>
</dbReference>
<feature type="transmembrane region" description="Helical" evidence="6">
    <location>
        <begin position="38"/>
        <end position="58"/>
    </location>
</feature>
<evidence type="ECO:0000256" key="3">
    <source>
        <dbReference type="ARBA" id="ARBA00022692"/>
    </source>
</evidence>
<evidence type="ECO:0000256" key="5">
    <source>
        <dbReference type="ARBA" id="ARBA00023136"/>
    </source>
</evidence>
<evidence type="ECO:0000256" key="2">
    <source>
        <dbReference type="ARBA" id="ARBA00010487"/>
    </source>
</evidence>
<keyword evidence="5 6" id="KW-0472">Membrane</keyword>
<proteinExistence type="inferred from homology"/>
<keyword evidence="3 6" id="KW-0812">Transmembrane</keyword>
<dbReference type="InterPro" id="IPR008075">
    <property type="entry name" value="LIMR"/>
</dbReference>
<reference evidence="7" key="2">
    <citation type="submission" date="2019-06" db="EMBL/GenBank/DDBJ databases">
        <title>Genomics analysis of Aphanomyces spp. identifies a new class of oomycete effector associated with host adaptation.</title>
        <authorList>
            <person name="Gaulin E."/>
        </authorList>
    </citation>
    <scope>NUCLEOTIDE SEQUENCE</scope>
    <source>
        <strain evidence="7">CBS 578.67</strain>
    </source>
</reference>
<dbReference type="GO" id="GO:0016020">
    <property type="term" value="C:membrane"/>
    <property type="evidence" value="ECO:0007669"/>
    <property type="project" value="UniProtKB-SubCell"/>
</dbReference>
<protein>
    <submittedName>
        <fullName evidence="8">Aste57867_11937 protein</fullName>
    </submittedName>
</protein>
<sequence>MMNWFLVVVVVIMTLVFLAVNFYILVYFQHPDDKNTAYFPKALVILGFLLAEACVLLLPLDVANNSTAIGCAAGWNSACGNLDMETLWLIVFMSIAVFLVVLLPYSIYFYESDDLFTESGGKDKRWLDALKLEICTIIAVGIVIAITYITSSSSDIPYSAIVYNSTFSNSTIQVAGGLGGLQPYNDGDAITGEARVFAMATGANPQQTSMRLSVSVPIYITALVSFVGWFAFTIFVGVGLVAMPLDLILYVAATVSVVATKFCHARRRAFFYRPKFIPADIYAQQKMLIQIRSLELIEVGKEIKNSMLTHPDTKLSARDRRKAGKLDTITMNKFKQAVYLLQKDVAELKLCHEDFKNFNPLVPIFKLVLGFLASIVSLLWILQIVLAMLPPIPILPFLNDYFMWFDQWFPLFGTISVGLFTMYLLMACIKGCFKFGMRCFCCALHPMEVNGTYMNSFLFNLALILLCCIPCVQFSNQAFGDYVRLTTIQTMMGIQLKYMKGFTFFWVHNVFLYIILSIVLLTILYLAVRPRDTSSKTDAIRKKIEKQVRLATA</sequence>
<keyword evidence="4 6" id="KW-1133">Transmembrane helix</keyword>
<organism evidence="8 9">
    <name type="scientific">Aphanomyces stellatus</name>
    <dbReference type="NCBI Taxonomy" id="120398"/>
    <lineage>
        <taxon>Eukaryota</taxon>
        <taxon>Sar</taxon>
        <taxon>Stramenopiles</taxon>
        <taxon>Oomycota</taxon>
        <taxon>Saprolegniomycetes</taxon>
        <taxon>Saprolegniales</taxon>
        <taxon>Verrucalvaceae</taxon>
        <taxon>Aphanomyces</taxon>
    </lineage>
</organism>
<feature type="transmembrane region" description="Helical" evidence="6">
    <location>
        <begin position="364"/>
        <end position="388"/>
    </location>
</feature>
<dbReference type="Proteomes" id="UP000332933">
    <property type="component" value="Unassembled WGS sequence"/>
</dbReference>
<gene>
    <name evidence="8" type="primary">Aste57867_11937</name>
    <name evidence="7" type="ORF">As57867_011892</name>
    <name evidence="8" type="ORF">ASTE57867_11937</name>
</gene>
<evidence type="ECO:0000256" key="4">
    <source>
        <dbReference type="ARBA" id="ARBA00022989"/>
    </source>
</evidence>
<feature type="transmembrane region" description="Helical" evidence="6">
    <location>
        <begin position="457"/>
        <end position="475"/>
    </location>
</feature>
<keyword evidence="9" id="KW-1185">Reference proteome</keyword>
<dbReference type="PANTHER" id="PTHR31652">
    <property type="entry name" value="LIMR FAMILY PROTEIN DDB_G0283707-RELATED"/>
    <property type="match status" value="1"/>
</dbReference>
<feature type="transmembrane region" description="Helical" evidence="6">
    <location>
        <begin position="5"/>
        <end position="26"/>
    </location>
</feature>
<comment type="similarity">
    <text evidence="2">Belongs to the LIMR family.</text>
</comment>
<feature type="transmembrane region" description="Helical" evidence="6">
    <location>
        <begin position="87"/>
        <end position="110"/>
    </location>
</feature>
<feature type="transmembrane region" description="Helical" evidence="6">
    <location>
        <begin position="408"/>
        <end position="429"/>
    </location>
</feature>
<dbReference type="OrthoDB" id="73273at2759"/>
<feature type="transmembrane region" description="Helical" evidence="6">
    <location>
        <begin position="216"/>
        <end position="241"/>
    </location>
</feature>
<dbReference type="PANTHER" id="PTHR31652:SF0">
    <property type="entry name" value="LIMR FAMILY PROTEIN DDB_G0283707-RELATED"/>
    <property type="match status" value="1"/>
</dbReference>
<dbReference type="EMBL" id="CAADRA010005343">
    <property type="protein sequence ID" value="VFT88792.1"/>
    <property type="molecule type" value="Genomic_DNA"/>
</dbReference>